<evidence type="ECO:0000313" key="7">
    <source>
        <dbReference type="Proteomes" id="UP000199300"/>
    </source>
</evidence>
<gene>
    <name evidence="4" type="primary">fliE</name>
    <name evidence="6" type="ORF">SAMN04488134_101431</name>
</gene>
<dbReference type="HAMAP" id="MF_00724">
    <property type="entry name" value="FliE"/>
    <property type="match status" value="1"/>
</dbReference>
<dbReference type="PANTHER" id="PTHR34653:SF1">
    <property type="entry name" value="FLAGELLAR HOOK-BASAL BODY COMPLEX PROTEIN FLIE"/>
    <property type="match status" value="1"/>
</dbReference>
<dbReference type="PANTHER" id="PTHR34653">
    <property type="match status" value="1"/>
</dbReference>
<comment type="similarity">
    <text evidence="2 4">Belongs to the FliE family.</text>
</comment>
<name>A0A1H8HSS8_9BACI</name>
<dbReference type="GO" id="GO:0009425">
    <property type="term" value="C:bacterial-type flagellum basal body"/>
    <property type="evidence" value="ECO:0007669"/>
    <property type="project" value="UniProtKB-SubCell"/>
</dbReference>
<keyword evidence="6" id="KW-0966">Cell projection</keyword>
<evidence type="ECO:0000256" key="3">
    <source>
        <dbReference type="ARBA" id="ARBA00023143"/>
    </source>
</evidence>
<organism evidence="6 7">
    <name type="scientific">Amphibacillus marinus</name>
    <dbReference type="NCBI Taxonomy" id="872970"/>
    <lineage>
        <taxon>Bacteria</taxon>
        <taxon>Bacillati</taxon>
        <taxon>Bacillota</taxon>
        <taxon>Bacilli</taxon>
        <taxon>Bacillales</taxon>
        <taxon>Bacillaceae</taxon>
        <taxon>Amphibacillus</taxon>
    </lineage>
</organism>
<dbReference type="STRING" id="872970.SAMN04488134_101431"/>
<dbReference type="RefSeq" id="WP_091494291.1">
    <property type="nucleotide sequence ID" value="NZ_FODJ01000001.1"/>
</dbReference>
<sequence>MNVGFLQNIQPLTTINSQAGQNQRPQAQFASELKDAIHKLNQEQVETEIKTEKLVNGEIDDLHDVMITAQKSAISMNLAVEIQSKVIDSYNEIMRMQL</sequence>
<dbReference type="GO" id="GO:0003774">
    <property type="term" value="F:cytoskeletal motor activity"/>
    <property type="evidence" value="ECO:0007669"/>
    <property type="project" value="InterPro"/>
</dbReference>
<evidence type="ECO:0000256" key="4">
    <source>
        <dbReference type="HAMAP-Rule" id="MF_00724"/>
    </source>
</evidence>
<comment type="subcellular location">
    <subcellularLocation>
        <location evidence="1 4">Bacterial flagellum basal body</location>
    </subcellularLocation>
</comment>
<evidence type="ECO:0000256" key="1">
    <source>
        <dbReference type="ARBA" id="ARBA00004117"/>
    </source>
</evidence>
<reference evidence="6 7" key="1">
    <citation type="submission" date="2016-10" db="EMBL/GenBank/DDBJ databases">
        <authorList>
            <person name="de Groot N.N."/>
        </authorList>
    </citation>
    <scope>NUCLEOTIDE SEQUENCE [LARGE SCALE GENOMIC DNA]</scope>
    <source>
        <strain evidence="6 7">CGMCC 1.10434</strain>
    </source>
</reference>
<dbReference type="PRINTS" id="PR01006">
    <property type="entry name" value="FLGHOOKFLIE"/>
</dbReference>
<dbReference type="Pfam" id="PF02049">
    <property type="entry name" value="FliE"/>
    <property type="match status" value="1"/>
</dbReference>
<evidence type="ECO:0000313" key="6">
    <source>
        <dbReference type="EMBL" id="SEN59189.1"/>
    </source>
</evidence>
<dbReference type="Proteomes" id="UP000199300">
    <property type="component" value="Unassembled WGS sequence"/>
</dbReference>
<keyword evidence="7" id="KW-1185">Reference proteome</keyword>
<evidence type="ECO:0000256" key="5">
    <source>
        <dbReference type="NCBIfam" id="TIGR00205"/>
    </source>
</evidence>
<keyword evidence="6" id="KW-0969">Cilium</keyword>
<evidence type="ECO:0000256" key="2">
    <source>
        <dbReference type="ARBA" id="ARBA00009272"/>
    </source>
</evidence>
<dbReference type="AlphaFoldDB" id="A0A1H8HSS8"/>
<dbReference type="EMBL" id="FODJ01000001">
    <property type="protein sequence ID" value="SEN59189.1"/>
    <property type="molecule type" value="Genomic_DNA"/>
</dbReference>
<dbReference type="GO" id="GO:0071973">
    <property type="term" value="P:bacterial-type flagellum-dependent cell motility"/>
    <property type="evidence" value="ECO:0007669"/>
    <property type="project" value="InterPro"/>
</dbReference>
<proteinExistence type="inferred from homology"/>
<keyword evidence="6" id="KW-0282">Flagellum</keyword>
<dbReference type="NCBIfam" id="TIGR00205">
    <property type="entry name" value="fliE"/>
    <property type="match status" value="1"/>
</dbReference>
<keyword evidence="3 4" id="KW-0975">Bacterial flagellum</keyword>
<protein>
    <recommendedName>
        <fullName evidence="4 5">Flagellar hook-basal body complex protein FliE</fullName>
    </recommendedName>
</protein>
<dbReference type="GO" id="GO:0005198">
    <property type="term" value="F:structural molecule activity"/>
    <property type="evidence" value="ECO:0007669"/>
    <property type="project" value="UniProtKB-UniRule"/>
</dbReference>
<dbReference type="InterPro" id="IPR001624">
    <property type="entry name" value="FliE"/>
</dbReference>
<dbReference type="OrthoDB" id="9812413at2"/>
<accession>A0A1H8HSS8</accession>